<feature type="transmembrane region" description="Helical" evidence="6">
    <location>
        <begin position="54"/>
        <end position="75"/>
    </location>
</feature>
<dbReference type="PANTHER" id="PTHR23291:SF50">
    <property type="entry name" value="PROTEIN LIFEGUARD 4"/>
    <property type="match status" value="1"/>
</dbReference>
<protein>
    <submittedName>
        <fullName evidence="7">Bax inhibitor-1/YccA family protein</fullName>
    </submittedName>
</protein>
<feature type="transmembrane region" description="Helical" evidence="6">
    <location>
        <begin position="150"/>
        <end position="168"/>
    </location>
</feature>
<dbReference type="GO" id="GO:0005886">
    <property type="term" value="C:plasma membrane"/>
    <property type="evidence" value="ECO:0007669"/>
    <property type="project" value="TreeGrafter"/>
</dbReference>
<dbReference type="EMBL" id="JANIBC010000008">
    <property type="protein sequence ID" value="MCQ8185808.1"/>
    <property type="molecule type" value="Genomic_DNA"/>
</dbReference>
<keyword evidence="4 6" id="KW-1133">Transmembrane helix</keyword>
<comment type="subcellular location">
    <subcellularLocation>
        <location evidence="1">Membrane</location>
        <topology evidence="1">Multi-pass membrane protein</topology>
    </subcellularLocation>
</comment>
<sequence>MSETNRLHQRAGTGALAYDEGLRKYMLGVYNYMALGIAGTALIALAFIQNPQWIATVGGLGFIPFIGVLAVGWFAPKVIFSGSRQMAFGAYALYVALWGVLIGPFVAATALGPQGAADVALAFFIAASIFMAMSLYGYTTKKDLSPMAKFLFMAGIGFLVLIVANFFIQSSGLSFLISAGVILYISAVTAYETQMIKNLYADGATEQNERAAIFGAFALYGSFVTLFIHVLNLLGIMRD</sequence>
<feature type="transmembrane region" description="Helical" evidence="6">
    <location>
        <begin position="174"/>
        <end position="191"/>
    </location>
</feature>
<evidence type="ECO:0000256" key="6">
    <source>
        <dbReference type="RuleBase" id="RU004379"/>
    </source>
</evidence>
<keyword evidence="3 6" id="KW-0812">Transmembrane</keyword>
<dbReference type="Pfam" id="PF01027">
    <property type="entry name" value="Bax1-I"/>
    <property type="match status" value="1"/>
</dbReference>
<keyword evidence="8" id="KW-1185">Reference proteome</keyword>
<dbReference type="InterPro" id="IPR006214">
    <property type="entry name" value="Bax_inhibitor_1-related"/>
</dbReference>
<dbReference type="PANTHER" id="PTHR23291">
    <property type="entry name" value="BAX INHIBITOR-RELATED"/>
    <property type="match status" value="1"/>
</dbReference>
<evidence type="ECO:0000256" key="1">
    <source>
        <dbReference type="ARBA" id="ARBA00004141"/>
    </source>
</evidence>
<dbReference type="Proteomes" id="UP001142610">
    <property type="component" value="Unassembled WGS sequence"/>
</dbReference>
<keyword evidence="5 6" id="KW-0472">Membrane</keyword>
<evidence type="ECO:0000256" key="2">
    <source>
        <dbReference type="ARBA" id="ARBA00010350"/>
    </source>
</evidence>
<feature type="transmembrane region" description="Helical" evidence="6">
    <location>
        <begin position="29"/>
        <end position="48"/>
    </location>
</feature>
<comment type="similarity">
    <text evidence="2 6">Belongs to the BI1 family.</text>
</comment>
<feature type="transmembrane region" description="Helical" evidence="6">
    <location>
        <begin position="119"/>
        <end position="138"/>
    </location>
</feature>
<feature type="transmembrane region" description="Helical" evidence="6">
    <location>
        <begin position="87"/>
        <end position="107"/>
    </location>
</feature>
<evidence type="ECO:0000256" key="3">
    <source>
        <dbReference type="ARBA" id="ARBA00022692"/>
    </source>
</evidence>
<evidence type="ECO:0000313" key="7">
    <source>
        <dbReference type="EMBL" id="MCQ8185808.1"/>
    </source>
</evidence>
<comment type="caution">
    <text evidence="7">The sequence shown here is derived from an EMBL/GenBank/DDBJ whole genome shotgun (WGS) entry which is preliminary data.</text>
</comment>
<dbReference type="AlphaFoldDB" id="A0A9X2RKI2"/>
<dbReference type="RefSeq" id="WP_256619696.1">
    <property type="nucleotide sequence ID" value="NZ_JANIBC010000008.1"/>
</dbReference>
<proteinExistence type="inferred from homology"/>
<accession>A0A9X2RKI2</accession>
<dbReference type="CDD" id="cd10432">
    <property type="entry name" value="BI-1-like_bacterial"/>
    <property type="match status" value="1"/>
</dbReference>
<feature type="transmembrane region" description="Helical" evidence="6">
    <location>
        <begin position="212"/>
        <end position="237"/>
    </location>
</feature>
<evidence type="ECO:0000256" key="5">
    <source>
        <dbReference type="ARBA" id="ARBA00023136"/>
    </source>
</evidence>
<reference evidence="7" key="1">
    <citation type="submission" date="2022-07" db="EMBL/GenBank/DDBJ databases">
        <title>Parvularcula maris sp. nov., an algicidal bacterium isolated from seawater.</title>
        <authorList>
            <person name="Li F."/>
        </authorList>
    </citation>
    <scope>NUCLEOTIDE SEQUENCE</scope>
    <source>
        <strain evidence="7">BGMRC 0090</strain>
    </source>
</reference>
<name>A0A9X2RKI2_9PROT</name>
<evidence type="ECO:0000256" key="4">
    <source>
        <dbReference type="ARBA" id="ARBA00022989"/>
    </source>
</evidence>
<gene>
    <name evidence="7" type="ORF">NOG11_10420</name>
</gene>
<evidence type="ECO:0000313" key="8">
    <source>
        <dbReference type="Proteomes" id="UP001142610"/>
    </source>
</evidence>
<organism evidence="7 8">
    <name type="scientific">Parvularcula maris</name>
    <dbReference type="NCBI Taxonomy" id="2965077"/>
    <lineage>
        <taxon>Bacteria</taxon>
        <taxon>Pseudomonadati</taxon>
        <taxon>Pseudomonadota</taxon>
        <taxon>Alphaproteobacteria</taxon>
        <taxon>Parvularculales</taxon>
        <taxon>Parvularculaceae</taxon>
        <taxon>Parvularcula</taxon>
    </lineage>
</organism>